<dbReference type="Pfam" id="PF00291">
    <property type="entry name" value="PALP"/>
    <property type="match status" value="1"/>
</dbReference>
<name>A0A537INU1_9BACT</name>
<dbReference type="InterPro" id="IPR050214">
    <property type="entry name" value="Cys_Synth/Cystath_Beta-Synth"/>
</dbReference>
<evidence type="ECO:0000259" key="9">
    <source>
        <dbReference type="Pfam" id="PF00291"/>
    </source>
</evidence>
<evidence type="ECO:0000313" key="11">
    <source>
        <dbReference type="Proteomes" id="UP000318834"/>
    </source>
</evidence>
<evidence type="ECO:0000256" key="2">
    <source>
        <dbReference type="ARBA" id="ARBA00007103"/>
    </source>
</evidence>
<gene>
    <name evidence="10" type="ORF">E6H05_10550</name>
</gene>
<dbReference type="PANTHER" id="PTHR10314">
    <property type="entry name" value="CYSTATHIONINE BETA-SYNTHASE"/>
    <property type="match status" value="1"/>
</dbReference>
<dbReference type="InterPro" id="IPR036052">
    <property type="entry name" value="TrpB-like_PALP_sf"/>
</dbReference>
<keyword evidence="6" id="KW-0663">Pyridoxal phosphate</keyword>
<protein>
    <recommendedName>
        <fullName evidence="3">cysteine synthase</fullName>
        <ecNumber evidence="3">2.5.1.47</ecNumber>
    </recommendedName>
</protein>
<comment type="catalytic activity">
    <reaction evidence="8">
        <text>O-acetyl-L-serine + hydrogen sulfide = L-cysteine + acetate</text>
        <dbReference type="Rhea" id="RHEA:14829"/>
        <dbReference type="ChEBI" id="CHEBI:29919"/>
        <dbReference type="ChEBI" id="CHEBI:30089"/>
        <dbReference type="ChEBI" id="CHEBI:35235"/>
        <dbReference type="ChEBI" id="CHEBI:58340"/>
        <dbReference type="EC" id="2.5.1.47"/>
    </reaction>
</comment>
<evidence type="ECO:0000256" key="4">
    <source>
        <dbReference type="ARBA" id="ARBA00022605"/>
    </source>
</evidence>
<dbReference type="AlphaFoldDB" id="A0A537INU1"/>
<accession>A0A537INU1</accession>
<dbReference type="InterPro" id="IPR001926">
    <property type="entry name" value="TrpB-like_PALP"/>
</dbReference>
<dbReference type="FunFam" id="3.40.50.1100:FF:000003">
    <property type="entry name" value="Cystathionine beta-synthase"/>
    <property type="match status" value="1"/>
</dbReference>
<evidence type="ECO:0000256" key="1">
    <source>
        <dbReference type="ARBA" id="ARBA00001933"/>
    </source>
</evidence>
<sequence length="309" mass="33494">MSPDCQSPYPTGESLLKAIGNTPLLRLARITQELPQRVEVYVKAEWFNPGGSVKDRPVRQIVLDAERDRRLGPDRTILDSSSGNAGIAYAMIGAARGYRVHLVVPGNVSEERKRILRAYGAQVEYSDPLEGSDGAILVARRLSERGPDRYFYADQYNNPSNPRAHYETTGPEIFAQTAGHITHFVAGLGTSSTIVGAGRRLRELAPTVQVVAVEPDSGLHGIEGLKHMDSAIVPGIYDPSVHQRKISVRTETAYALAKRLAREEGLLVGQSSGAAVAGALEVARDLEEGVIVVVCPDGGDRYLSTALWR</sequence>
<evidence type="ECO:0000256" key="7">
    <source>
        <dbReference type="ARBA" id="ARBA00023192"/>
    </source>
</evidence>
<dbReference type="GO" id="GO:0004124">
    <property type="term" value="F:cysteine synthase activity"/>
    <property type="evidence" value="ECO:0007669"/>
    <property type="project" value="UniProtKB-EC"/>
</dbReference>
<proteinExistence type="inferred from homology"/>
<comment type="cofactor">
    <cofactor evidence="1">
        <name>pyridoxal 5'-phosphate</name>
        <dbReference type="ChEBI" id="CHEBI:597326"/>
    </cofactor>
</comment>
<keyword evidence="4" id="KW-0028">Amino-acid biosynthesis</keyword>
<dbReference type="CDD" id="cd01561">
    <property type="entry name" value="CBS_like"/>
    <property type="match status" value="1"/>
</dbReference>
<dbReference type="Proteomes" id="UP000318834">
    <property type="component" value="Unassembled WGS sequence"/>
</dbReference>
<feature type="domain" description="Tryptophan synthase beta chain-like PALP" evidence="9">
    <location>
        <begin position="17"/>
        <end position="297"/>
    </location>
</feature>
<reference evidence="10 11" key="1">
    <citation type="journal article" date="2019" name="Nat. Microbiol.">
        <title>Mediterranean grassland soil C-N compound turnover is dependent on rainfall and depth, and is mediated by genomically divergent microorganisms.</title>
        <authorList>
            <person name="Diamond S."/>
            <person name="Andeer P.F."/>
            <person name="Li Z."/>
            <person name="Crits-Christoph A."/>
            <person name="Burstein D."/>
            <person name="Anantharaman K."/>
            <person name="Lane K.R."/>
            <person name="Thomas B.C."/>
            <person name="Pan C."/>
            <person name="Northen T.R."/>
            <person name="Banfield J.F."/>
        </authorList>
    </citation>
    <scope>NUCLEOTIDE SEQUENCE [LARGE SCALE GENOMIC DNA]</scope>
    <source>
        <strain evidence="10">NP_8</strain>
    </source>
</reference>
<dbReference type="EMBL" id="VBAP01000078">
    <property type="protein sequence ID" value="TMI72867.1"/>
    <property type="molecule type" value="Genomic_DNA"/>
</dbReference>
<evidence type="ECO:0000256" key="8">
    <source>
        <dbReference type="ARBA" id="ARBA00047931"/>
    </source>
</evidence>
<dbReference type="SUPFAM" id="SSF53686">
    <property type="entry name" value="Tryptophan synthase beta subunit-like PLP-dependent enzymes"/>
    <property type="match status" value="1"/>
</dbReference>
<dbReference type="EC" id="2.5.1.47" evidence="3"/>
<evidence type="ECO:0000256" key="5">
    <source>
        <dbReference type="ARBA" id="ARBA00022679"/>
    </source>
</evidence>
<dbReference type="Gene3D" id="3.40.50.1100">
    <property type="match status" value="2"/>
</dbReference>
<keyword evidence="5" id="KW-0808">Transferase</keyword>
<comment type="caution">
    <text evidence="10">The sequence shown here is derived from an EMBL/GenBank/DDBJ whole genome shotgun (WGS) entry which is preliminary data.</text>
</comment>
<comment type="similarity">
    <text evidence="2">Belongs to the cysteine synthase/cystathionine beta-synthase family.</text>
</comment>
<evidence type="ECO:0000256" key="6">
    <source>
        <dbReference type="ARBA" id="ARBA00022898"/>
    </source>
</evidence>
<organism evidence="10 11">
    <name type="scientific">Candidatus Segetimicrobium genomatis</name>
    <dbReference type="NCBI Taxonomy" id="2569760"/>
    <lineage>
        <taxon>Bacteria</taxon>
        <taxon>Bacillati</taxon>
        <taxon>Candidatus Sysuimicrobiota</taxon>
        <taxon>Candidatus Sysuimicrobiia</taxon>
        <taxon>Candidatus Sysuimicrobiales</taxon>
        <taxon>Candidatus Segetimicrobiaceae</taxon>
        <taxon>Candidatus Segetimicrobium</taxon>
    </lineage>
</organism>
<dbReference type="FunFam" id="3.40.50.1100:FF:000006">
    <property type="entry name" value="Cysteine synthase"/>
    <property type="match status" value="1"/>
</dbReference>
<evidence type="ECO:0000313" key="10">
    <source>
        <dbReference type="EMBL" id="TMI72867.1"/>
    </source>
</evidence>
<keyword evidence="7" id="KW-0198">Cysteine biosynthesis</keyword>
<evidence type="ECO:0000256" key="3">
    <source>
        <dbReference type="ARBA" id="ARBA00012681"/>
    </source>
</evidence>